<dbReference type="EMBL" id="CP042301">
    <property type="protein sequence ID" value="QDZ01170.1"/>
    <property type="molecule type" value="Genomic_DNA"/>
</dbReference>
<proteinExistence type="inferred from homology"/>
<dbReference type="PROSITE" id="PS52029">
    <property type="entry name" value="LD_TPASE"/>
    <property type="match status" value="1"/>
</dbReference>
<keyword evidence="4" id="KW-0808">Transferase</keyword>
<dbReference type="UniPathway" id="UPA00219"/>
<dbReference type="GO" id="GO:0018104">
    <property type="term" value="P:peptidoglycan-protein cross-linking"/>
    <property type="evidence" value="ECO:0007669"/>
    <property type="project" value="TreeGrafter"/>
</dbReference>
<dbReference type="KEGG" id="niy:FQ775_12710"/>
<evidence type="ECO:0000256" key="6">
    <source>
        <dbReference type="ARBA" id="ARBA00022960"/>
    </source>
</evidence>
<keyword evidence="5" id="KW-0378">Hydrolase</keyword>
<dbReference type="PROSITE" id="PS51318">
    <property type="entry name" value="TAT"/>
    <property type="match status" value="1"/>
</dbReference>
<dbReference type="PANTHER" id="PTHR30582:SF24">
    <property type="entry name" value="L,D-TRANSPEPTIDASE ERFK_SRFK-RELATED"/>
    <property type="match status" value="1"/>
</dbReference>
<evidence type="ECO:0000259" key="11">
    <source>
        <dbReference type="PROSITE" id="PS52029"/>
    </source>
</evidence>
<dbReference type="GO" id="GO:0008360">
    <property type="term" value="P:regulation of cell shape"/>
    <property type="evidence" value="ECO:0007669"/>
    <property type="project" value="UniProtKB-UniRule"/>
</dbReference>
<feature type="chain" id="PRO_5022706500" evidence="10">
    <location>
        <begin position="26"/>
        <end position="213"/>
    </location>
</feature>
<evidence type="ECO:0000256" key="8">
    <source>
        <dbReference type="ARBA" id="ARBA00023316"/>
    </source>
</evidence>
<feature type="active site" description="Proton donor/acceptor" evidence="9">
    <location>
        <position position="161"/>
    </location>
</feature>
<comment type="similarity">
    <text evidence="2">Belongs to the YkuD family.</text>
</comment>
<dbReference type="GO" id="GO:0071972">
    <property type="term" value="F:peptidoglycan L,D-transpeptidase activity"/>
    <property type="evidence" value="ECO:0007669"/>
    <property type="project" value="TreeGrafter"/>
</dbReference>
<dbReference type="InterPro" id="IPR050979">
    <property type="entry name" value="LD-transpeptidase"/>
</dbReference>
<protein>
    <submittedName>
        <fullName evidence="12">L,D-transpeptidase</fullName>
    </submittedName>
</protein>
<sequence>MKFTRRDVLAGGAAVSLSAALPAEAASSYFAGTAVDNGVTYRRTNFQKINKVWQRQIVKFFSEEPPGTVVVDTIHHFLYLVVENKTAMRYGVGVGREGFKWYGRATIDRKAIWPQWVPPPEMLKRKPDLPRFVAGGAPNNPLGPRALYLYRDGADLGYRLHGTLEPWSIGQDVSSGCIRMFNEDVIDLYQRCPVGTFAQVLPHIADQAPQKKG</sequence>
<feature type="domain" description="L,D-TPase catalytic" evidence="11">
    <location>
        <begin position="67"/>
        <end position="201"/>
    </location>
</feature>
<dbReference type="CDD" id="cd16913">
    <property type="entry name" value="YkuD_like"/>
    <property type="match status" value="1"/>
</dbReference>
<evidence type="ECO:0000256" key="2">
    <source>
        <dbReference type="ARBA" id="ARBA00005992"/>
    </source>
</evidence>
<dbReference type="Proteomes" id="UP000321389">
    <property type="component" value="Chromosome"/>
</dbReference>
<evidence type="ECO:0000256" key="9">
    <source>
        <dbReference type="PROSITE-ProRule" id="PRU01373"/>
    </source>
</evidence>
<name>A0A5B8L0H4_9HYPH</name>
<accession>A0A5B8L0H4</accession>
<dbReference type="SUPFAM" id="SSF141523">
    <property type="entry name" value="L,D-transpeptidase catalytic domain-like"/>
    <property type="match status" value="1"/>
</dbReference>
<dbReference type="PANTHER" id="PTHR30582">
    <property type="entry name" value="L,D-TRANSPEPTIDASE"/>
    <property type="match status" value="1"/>
</dbReference>
<evidence type="ECO:0000256" key="5">
    <source>
        <dbReference type="ARBA" id="ARBA00022801"/>
    </source>
</evidence>
<keyword evidence="3" id="KW-0328">Glycosyltransferase</keyword>
<dbReference type="Pfam" id="PF03734">
    <property type="entry name" value="YkuD"/>
    <property type="match status" value="1"/>
</dbReference>
<reference evidence="12" key="1">
    <citation type="submission" date="2020-04" db="EMBL/GenBank/DDBJ databases">
        <title>Nitratireductor sp. nov. isolated from mangrove soil.</title>
        <authorList>
            <person name="Ye Y."/>
        </authorList>
    </citation>
    <scope>NUCLEOTIDE SEQUENCE</scope>
    <source>
        <strain evidence="12">SY7</strain>
    </source>
</reference>
<evidence type="ECO:0000313" key="12">
    <source>
        <dbReference type="EMBL" id="QDZ01170.1"/>
    </source>
</evidence>
<feature type="signal peptide" evidence="10">
    <location>
        <begin position="1"/>
        <end position="25"/>
    </location>
</feature>
<dbReference type="InterPro" id="IPR006311">
    <property type="entry name" value="TAT_signal"/>
</dbReference>
<keyword evidence="10" id="KW-0732">Signal</keyword>
<dbReference type="OrthoDB" id="9795305at2"/>
<evidence type="ECO:0000256" key="7">
    <source>
        <dbReference type="ARBA" id="ARBA00022984"/>
    </source>
</evidence>
<comment type="pathway">
    <text evidence="1 9">Cell wall biogenesis; peptidoglycan biosynthesis.</text>
</comment>
<dbReference type="RefSeq" id="WP_146299815.1">
    <property type="nucleotide sequence ID" value="NZ_CP042301.2"/>
</dbReference>
<dbReference type="AlphaFoldDB" id="A0A5B8L0H4"/>
<evidence type="ECO:0000256" key="1">
    <source>
        <dbReference type="ARBA" id="ARBA00004752"/>
    </source>
</evidence>
<dbReference type="InterPro" id="IPR005490">
    <property type="entry name" value="LD_TPept_cat_dom"/>
</dbReference>
<keyword evidence="13" id="KW-1185">Reference proteome</keyword>
<dbReference type="Gene3D" id="2.40.440.10">
    <property type="entry name" value="L,D-transpeptidase catalytic domain-like"/>
    <property type="match status" value="1"/>
</dbReference>
<gene>
    <name evidence="12" type="ORF">FQ775_12710</name>
</gene>
<evidence type="ECO:0000313" key="13">
    <source>
        <dbReference type="Proteomes" id="UP000321389"/>
    </source>
</evidence>
<keyword evidence="7 9" id="KW-0573">Peptidoglycan synthesis</keyword>
<keyword evidence="6 9" id="KW-0133">Cell shape</keyword>
<dbReference type="GO" id="GO:0071555">
    <property type="term" value="P:cell wall organization"/>
    <property type="evidence" value="ECO:0007669"/>
    <property type="project" value="UniProtKB-UniRule"/>
</dbReference>
<dbReference type="GO" id="GO:0005576">
    <property type="term" value="C:extracellular region"/>
    <property type="evidence" value="ECO:0007669"/>
    <property type="project" value="TreeGrafter"/>
</dbReference>
<dbReference type="InterPro" id="IPR038063">
    <property type="entry name" value="Transpep_catalytic_dom"/>
</dbReference>
<evidence type="ECO:0000256" key="4">
    <source>
        <dbReference type="ARBA" id="ARBA00022679"/>
    </source>
</evidence>
<feature type="active site" description="Nucleophile" evidence="9">
    <location>
        <position position="177"/>
    </location>
</feature>
<dbReference type="FunFam" id="2.40.440.10:FF:000002">
    <property type="entry name" value="L,D-transpeptidase ErfK/SrfK"/>
    <property type="match status" value="1"/>
</dbReference>
<evidence type="ECO:0000256" key="10">
    <source>
        <dbReference type="SAM" id="SignalP"/>
    </source>
</evidence>
<organism evidence="12 13">
    <name type="scientific">Nitratireductor mangrovi</name>
    <dbReference type="NCBI Taxonomy" id="2599600"/>
    <lineage>
        <taxon>Bacteria</taxon>
        <taxon>Pseudomonadati</taxon>
        <taxon>Pseudomonadota</taxon>
        <taxon>Alphaproteobacteria</taxon>
        <taxon>Hyphomicrobiales</taxon>
        <taxon>Phyllobacteriaceae</taxon>
        <taxon>Nitratireductor</taxon>
    </lineage>
</organism>
<keyword evidence="8 9" id="KW-0961">Cell wall biogenesis/degradation</keyword>
<dbReference type="GO" id="GO:0016757">
    <property type="term" value="F:glycosyltransferase activity"/>
    <property type="evidence" value="ECO:0007669"/>
    <property type="project" value="UniProtKB-KW"/>
</dbReference>
<evidence type="ECO:0000256" key="3">
    <source>
        <dbReference type="ARBA" id="ARBA00022676"/>
    </source>
</evidence>